<dbReference type="InterPro" id="IPR007820">
    <property type="entry name" value="AbrB_fam"/>
</dbReference>
<dbReference type="PIRSF" id="PIRSF038991">
    <property type="entry name" value="Protein_AbrB"/>
    <property type="match status" value="1"/>
</dbReference>
<dbReference type="PANTHER" id="PTHR38457:SF1">
    <property type="entry name" value="REGULATOR ABRB-RELATED"/>
    <property type="match status" value="1"/>
</dbReference>
<dbReference type="Pfam" id="PF05145">
    <property type="entry name" value="AbrB"/>
    <property type="match status" value="1"/>
</dbReference>
<dbReference type="RefSeq" id="WP_038526417.1">
    <property type="nucleotide sequence ID" value="NZ_CP007793.1"/>
</dbReference>
<reference evidence="3 7" key="3">
    <citation type="submission" date="2024-11" db="EMBL/GenBank/DDBJ databases">
        <title>Draft genome sequences of two bacteria associated to sugarcane roots in Colombia.</title>
        <authorList>
            <person name="Pardo-Diaz S."/>
            <person name="Masmela-Mendoza J."/>
            <person name="Delgadillo-Duran P."/>
            <person name="Bautista E.J."/>
            <person name="Rojas-Tapias D.F."/>
        </authorList>
    </citation>
    <scope>NUCLEOTIDE SEQUENCE [LARGE SCALE GENOMIC DNA]</scope>
    <source>
        <strain evidence="3 7">Ap18</strain>
    </source>
</reference>
<protein>
    <submittedName>
        <fullName evidence="3">AbrB family transcriptional regulator</fullName>
    </submittedName>
    <submittedName>
        <fullName evidence="2">Ammonia monooxygenase</fullName>
    </submittedName>
</protein>
<dbReference type="Proteomes" id="UP000236268">
    <property type="component" value="Unassembled WGS sequence"/>
</dbReference>
<feature type="transmembrane region" description="Helical" evidence="1">
    <location>
        <begin position="326"/>
        <end position="343"/>
    </location>
</feature>
<dbReference type="GO" id="GO:0016020">
    <property type="term" value="C:membrane"/>
    <property type="evidence" value="ECO:0007669"/>
    <property type="project" value="InterPro"/>
</dbReference>
<dbReference type="NCBIfam" id="TIGR03082">
    <property type="entry name" value="Gneg_AbrB_dup"/>
    <property type="match status" value="2"/>
</dbReference>
<dbReference type="KEGG" id="abq:ABAZ39_02560"/>
<dbReference type="InterPro" id="IPR017516">
    <property type="entry name" value="AbrB_dup"/>
</dbReference>
<organism evidence="2 5">
    <name type="scientific">Azospirillum argentinense</name>
    <dbReference type="NCBI Taxonomy" id="2970906"/>
    <lineage>
        <taxon>Bacteria</taxon>
        <taxon>Pseudomonadati</taxon>
        <taxon>Pseudomonadota</taxon>
        <taxon>Alphaproteobacteria</taxon>
        <taxon>Rhodospirillales</taxon>
        <taxon>Azospirillaceae</taxon>
        <taxon>Azospirillum</taxon>
    </lineage>
</organism>
<dbReference type="OrthoDB" id="7157734at2"/>
<accession>A0A060DDQ3</accession>
<dbReference type="EMBL" id="JBJLSN010000006">
    <property type="protein sequence ID" value="MFL7900807.1"/>
    <property type="molecule type" value="Genomic_DNA"/>
</dbReference>
<feature type="transmembrane region" description="Helical" evidence="1">
    <location>
        <begin position="148"/>
        <end position="168"/>
    </location>
</feature>
<keyword evidence="2" id="KW-0503">Monooxygenase</keyword>
<sequence>MTIGPGLRPFALALALGTAGGALFSYFHLPLAWMIGAMTATTVAAMAGVALHVPKPLRNAMIMILGVMLGSGFTPDILGRLGEWSLSLSALAVYLVLATTLGVQYLRRAARLDPPTSFFTATPGGLNEMVMVGTQMGGDSRTMALSHALRVMLVVLVIPFAFQALGLYDPARRGTLGPPLLSLAPLDVALLSACALGYPLAKLLRIPAAQIVGPMLLSAAIHLAGLTEGKPPGVLVAAAQVVIGASLGCRFTGLNIRRIGRDGLTALGLTGLMLLVTTAAAWMVDEATGLGLAALILAFAPGGLAEMTLVALALNIDVALVATHHMVRIILIVTLAPGVYLLWRKWRSRCGKT</sequence>
<reference evidence="2 5" key="1">
    <citation type="journal article" date="2014" name="Genome Announc.">
        <title>Complete Genome Sequence of the Model Rhizosphere Strain Azospirillum brasilense Az39, Successfully Applied in Agriculture.</title>
        <authorList>
            <person name="Rivera D."/>
            <person name="Revale S."/>
            <person name="Molina R."/>
            <person name="Gualpa J."/>
            <person name="Puente M."/>
            <person name="Maroniche G."/>
            <person name="Paris G."/>
            <person name="Baker D."/>
            <person name="Clavijo B."/>
            <person name="McLay K."/>
            <person name="Spaepen S."/>
            <person name="Perticari A."/>
            <person name="Vazquez M."/>
            <person name="Wisniewski-Dye F."/>
            <person name="Watkins C."/>
            <person name="Martinez-Abarca F."/>
            <person name="Vanderleyden J."/>
            <person name="Cassan F."/>
        </authorList>
    </citation>
    <scope>NUCLEOTIDE SEQUENCE [LARGE SCALE GENOMIC DNA]</scope>
    <source>
        <strain evidence="2 5">Az39</strain>
    </source>
</reference>
<keyword evidence="7" id="KW-1185">Reference proteome</keyword>
<evidence type="ECO:0000313" key="4">
    <source>
        <dbReference type="EMBL" id="PNR00074.1"/>
    </source>
</evidence>
<dbReference type="GO" id="GO:0004497">
    <property type="term" value="F:monooxygenase activity"/>
    <property type="evidence" value="ECO:0007669"/>
    <property type="project" value="UniProtKB-KW"/>
</dbReference>
<dbReference type="GO" id="GO:0010468">
    <property type="term" value="P:regulation of gene expression"/>
    <property type="evidence" value="ECO:0007669"/>
    <property type="project" value="InterPro"/>
</dbReference>
<dbReference type="Proteomes" id="UP001628281">
    <property type="component" value="Unassembled WGS sequence"/>
</dbReference>
<gene>
    <name evidence="2" type="ORF">ABAZ39_02560</name>
    <name evidence="3" type="ORF">ACJ41P_06710</name>
    <name evidence="4" type="ORF">C1S70_04325</name>
</gene>
<feature type="transmembrane region" description="Helical" evidence="1">
    <location>
        <begin position="290"/>
        <end position="314"/>
    </location>
</feature>
<feature type="transmembrane region" description="Helical" evidence="1">
    <location>
        <begin position="208"/>
        <end position="227"/>
    </location>
</feature>
<dbReference type="Proteomes" id="UP000027186">
    <property type="component" value="Chromosome"/>
</dbReference>
<evidence type="ECO:0000313" key="3">
    <source>
        <dbReference type="EMBL" id="MFL7900807.1"/>
    </source>
</evidence>
<feature type="transmembrane region" description="Helical" evidence="1">
    <location>
        <begin position="264"/>
        <end position="284"/>
    </location>
</feature>
<dbReference type="EMBL" id="POWG01000003">
    <property type="protein sequence ID" value="PNR00074.1"/>
    <property type="molecule type" value="Genomic_DNA"/>
</dbReference>
<dbReference type="PANTHER" id="PTHR38457">
    <property type="entry name" value="REGULATOR ABRB-RELATED"/>
    <property type="match status" value="1"/>
</dbReference>
<evidence type="ECO:0000313" key="5">
    <source>
        <dbReference type="Proteomes" id="UP000027186"/>
    </source>
</evidence>
<evidence type="ECO:0000313" key="7">
    <source>
        <dbReference type="Proteomes" id="UP001628281"/>
    </source>
</evidence>
<dbReference type="AlphaFoldDB" id="A0A060DDQ3"/>
<feature type="transmembrane region" description="Helical" evidence="1">
    <location>
        <begin position="33"/>
        <end position="53"/>
    </location>
</feature>
<evidence type="ECO:0000256" key="1">
    <source>
        <dbReference type="SAM" id="Phobius"/>
    </source>
</evidence>
<evidence type="ECO:0000313" key="6">
    <source>
        <dbReference type="Proteomes" id="UP000236268"/>
    </source>
</evidence>
<evidence type="ECO:0000313" key="2">
    <source>
        <dbReference type="EMBL" id="AIB10917.1"/>
    </source>
</evidence>
<feature type="transmembrane region" description="Helical" evidence="1">
    <location>
        <begin position="7"/>
        <end position="27"/>
    </location>
</feature>
<dbReference type="EMBL" id="CP007793">
    <property type="protein sequence ID" value="AIB10917.1"/>
    <property type="molecule type" value="Genomic_DNA"/>
</dbReference>
<keyword evidence="1" id="KW-1133">Transmembrane helix</keyword>
<feature type="transmembrane region" description="Helical" evidence="1">
    <location>
        <begin position="60"/>
        <end position="78"/>
    </location>
</feature>
<keyword evidence="2" id="KW-0560">Oxidoreductase</keyword>
<name>A0A060DDQ3_9PROT</name>
<accession>A0A2K1G5I8</accession>
<keyword evidence="1" id="KW-0472">Membrane</keyword>
<reference evidence="4 6" key="2">
    <citation type="submission" date="2018-01" db="EMBL/GenBank/DDBJ databases">
        <title>Whole genome sequence of Azospirillum brasilense REC3 isolated from strawberry roots.</title>
        <authorList>
            <person name="Fontana C.A."/>
            <person name="Salazar S.M."/>
            <person name="Bassi D."/>
            <person name="Puglisi E."/>
            <person name="Lovaisa N.C."/>
            <person name="Toffoli L.M."/>
            <person name="Pedraza R."/>
            <person name="Cocconcelli P.S."/>
        </authorList>
    </citation>
    <scope>NUCLEOTIDE SEQUENCE [LARGE SCALE GENOMIC DNA]</scope>
    <source>
        <strain evidence="4 6">REC3</strain>
    </source>
</reference>
<keyword evidence="1" id="KW-0812">Transmembrane</keyword>
<proteinExistence type="predicted"/>
<feature type="transmembrane region" description="Helical" evidence="1">
    <location>
        <begin position="84"/>
        <end position="106"/>
    </location>
</feature>
<feature type="transmembrane region" description="Helical" evidence="1">
    <location>
        <begin position="233"/>
        <end position="252"/>
    </location>
</feature>